<organism evidence="4 5">
    <name type="scientific">Chaetomium fimeti</name>
    <dbReference type="NCBI Taxonomy" id="1854472"/>
    <lineage>
        <taxon>Eukaryota</taxon>
        <taxon>Fungi</taxon>
        <taxon>Dikarya</taxon>
        <taxon>Ascomycota</taxon>
        <taxon>Pezizomycotina</taxon>
        <taxon>Sordariomycetes</taxon>
        <taxon>Sordariomycetidae</taxon>
        <taxon>Sordariales</taxon>
        <taxon>Chaetomiaceae</taxon>
        <taxon>Chaetomium</taxon>
    </lineage>
</organism>
<dbReference type="InterPro" id="IPR007855">
    <property type="entry name" value="RDRP"/>
</dbReference>
<dbReference type="PANTHER" id="PTHR23079:SF55">
    <property type="entry name" value="RNA-DIRECTED RNA POLYMERASE"/>
    <property type="match status" value="1"/>
</dbReference>
<dbReference type="SUPFAM" id="SSF52540">
    <property type="entry name" value="P-loop containing nucleoside triphosphate hydrolases"/>
    <property type="match status" value="1"/>
</dbReference>
<dbReference type="InterPro" id="IPR041679">
    <property type="entry name" value="DNA2/NAM7-like_C"/>
</dbReference>
<dbReference type="InterPro" id="IPR047187">
    <property type="entry name" value="SF1_C_Upf1"/>
</dbReference>
<evidence type="ECO:0000256" key="2">
    <source>
        <dbReference type="SAM" id="MobiDB-lite"/>
    </source>
</evidence>
<dbReference type="SMART" id="SM00382">
    <property type="entry name" value="AAA"/>
    <property type="match status" value="1"/>
</dbReference>
<keyword evidence="1" id="KW-0547">Nucleotide-binding</keyword>
<protein>
    <submittedName>
        <fullName evidence="4">RNA dependent RNA polymerase-domain-containing protein</fullName>
    </submittedName>
</protein>
<dbReference type="GeneID" id="87837645"/>
<dbReference type="Proteomes" id="UP001278766">
    <property type="component" value="Unassembled WGS sequence"/>
</dbReference>
<reference evidence="4" key="1">
    <citation type="journal article" date="2023" name="Mol. Phylogenet. Evol.">
        <title>Genome-scale phylogeny and comparative genomics of the fungal order Sordariales.</title>
        <authorList>
            <person name="Hensen N."/>
            <person name="Bonometti L."/>
            <person name="Westerberg I."/>
            <person name="Brannstrom I.O."/>
            <person name="Guillou S."/>
            <person name="Cros-Aarteil S."/>
            <person name="Calhoun S."/>
            <person name="Haridas S."/>
            <person name="Kuo A."/>
            <person name="Mondo S."/>
            <person name="Pangilinan J."/>
            <person name="Riley R."/>
            <person name="LaButti K."/>
            <person name="Andreopoulos B."/>
            <person name="Lipzen A."/>
            <person name="Chen C."/>
            <person name="Yan M."/>
            <person name="Daum C."/>
            <person name="Ng V."/>
            <person name="Clum A."/>
            <person name="Steindorff A."/>
            <person name="Ohm R.A."/>
            <person name="Martin F."/>
            <person name="Silar P."/>
            <person name="Natvig D.O."/>
            <person name="Lalanne C."/>
            <person name="Gautier V."/>
            <person name="Ament-Velasquez S.L."/>
            <person name="Kruys A."/>
            <person name="Hutchinson M.I."/>
            <person name="Powell A.J."/>
            <person name="Barry K."/>
            <person name="Miller A.N."/>
            <person name="Grigoriev I.V."/>
            <person name="Debuchy R."/>
            <person name="Gladieux P."/>
            <person name="Hiltunen Thoren M."/>
            <person name="Johannesson H."/>
        </authorList>
    </citation>
    <scope>NUCLEOTIDE SEQUENCE</scope>
    <source>
        <strain evidence="4">CBS 168.71</strain>
    </source>
</reference>
<name>A0AAE0LQQ3_9PEZI</name>
<proteinExistence type="predicted"/>
<dbReference type="InterPro" id="IPR003593">
    <property type="entry name" value="AAA+_ATPase"/>
</dbReference>
<dbReference type="CDD" id="cd18808">
    <property type="entry name" value="SF1_C_Upf1"/>
    <property type="match status" value="1"/>
</dbReference>
<evidence type="ECO:0000313" key="5">
    <source>
        <dbReference type="Proteomes" id="UP001278766"/>
    </source>
</evidence>
<dbReference type="PANTHER" id="PTHR23079">
    <property type="entry name" value="RNA-DEPENDENT RNA POLYMERASE"/>
    <property type="match status" value="1"/>
</dbReference>
<accession>A0AAE0LQQ3</accession>
<sequence length="1789" mass="199877">MPPKTTHAPPKKANLASLRLTLQSPISLDNREWKYQIQNLQPARELDQRRLIKTISLITTGGRNEIVLSFERAEDNRAIRGEPLNKFLVVSIAELRSPPRSQHPQPAQDATSTATALQPLTPRECADYATRVLKTGITLQGVHYNFYGHSNSQLQSRTCFLYAAPRDVISRRVESLGDFSKMKTVAKKAKRIGLLFSTAKAAMTISPDRVDDIPDIETADYIFTDGCGLIAPQLAQELARRVGIVFRDRRYTPSVLQIRYRGYKGVVTVDPAMAKDKKFLLRMRKSMKKFSGGDDHSFSVVEYSKPYTYGYLNDEVIVLLDALGVDRAVIKQKQEEHFRFLSDASQDSRSAFRFLSYLNMPELAERVLMDSLESVRPKIQALVKNEYDKMLNKRREQKCRILLPKSRLLFGVCDAWGVLKEGECAVKITMDGDGQPAALKGCDVLVTRNPCLHPGDMQKFKVVEKRELAHLVDCIVFSTQGRRPAADLMSGGDLDGDTFFVCWDSGIVPATMSQPAQYPGGKERMRFEPITDDDRLEYFARYTNASLGRVKNLYLDWARACGPMAEQCQELNRLFSQCVDGNRIRVPQKLEKAPRPPEDALPFILDDVHDAAKQLIQQAQASDRGRALDGYDFDAVELLLSREDIAVSEYELLRMALRWCRKNGARLEDLLHLFDLNVLTSEERAWILQQLPASQDISALVRNAVRSSNLLPEAAAARFQLNHHGVQWKRVFDSSRDRLATFLDTASKTMGLFHRKLLVLRVDERLTLAIYVPRIIEPAQDSLVDDTVRLFAFPHTQGTEMQSRMSLPTKMTYQLYCDEGAFQLFEGQRANTWIYIVRGRSDDSSYRNTENVGDRRRQRQETIDSGMNFDYRVSIALNKFSSGLQRHVGRVNRNGLSDAEIYVISNRDVNSMRTLDLWLEHIDTETRLPLFDKEIEEYTIPSLKGVDWDSEPAYIVDIARQQDMAAFKRLETPAQFGEVFTWLLERSQSLLLRSFDYLLAALRNGGLDNIRPTILLPTMITFLKAAPFLAISFGRMEPVEPGDGNVENLEMGVWSVEVLRGYILSANEAQELVLAPLRSFLSRVRSLTLDSFANLVELAALTVRQPDIAEDILLECFERESARLLPGRPALVRHFVHNTIAIALDHVGEASEQAKARGDLLQLKLLPEDRDGYQVVEIIFRIDSTGGTPENSAHVRLTAATAPANVILAKPYSIDALVIHSEQGLARFQCFHPLPSFYERCPWKLEYCGPFTTTKTMFDAVRRFAVHFEDCCEVANQILLGDVPGSRGLDLDINAKRVLPEYPQKENLNASQNDAVQAALNSPVTCLWGPPGTGKTETIVQIIRALQICFDKPRILVTAPTHNAVDNVLRRYIGQVSSTVLASNPHLVPLRVSTEIRKVAEDLRKYTCDAMVGQEIHANRAALNQAKKRVKECSIIFTTCVGAGLGLLREQAFDMVIVDEASQQTEPASLVPLVKGCQKAILVGDHVQLRPTVQQHSLAMEFDKSLFERLYTQQSTATMAAAANPSPLASPPALALLMLDTQYRMHPSISAFPSAEFYSHRLRTGIPSSARPLFQSAFPWPAQSPDAHPTSHPHPDDNGNGNGNDLARSVFIDCIAREELGGKSKTNAGQAELCARSPTSHSQSHPQSQPPSPPFTTPTPQSIAVLTPYAKQADLLRRLLSNTGTATGTSLVEVSSIDGFQGREADVVVLVTVRCNESGEIGFLKDERRMNVALTRARAGVVVLGSRETLAGRRRTGGGDEGEEGKELWRRLLGGLAGVSVEVLEGIEI</sequence>
<dbReference type="Pfam" id="PF05183">
    <property type="entry name" value="RdRP"/>
    <property type="match status" value="1"/>
</dbReference>
<dbReference type="GO" id="GO:0003723">
    <property type="term" value="F:RNA binding"/>
    <property type="evidence" value="ECO:0007669"/>
    <property type="project" value="UniProtKB-KW"/>
</dbReference>
<dbReference type="GO" id="GO:0030422">
    <property type="term" value="P:siRNA processing"/>
    <property type="evidence" value="ECO:0007669"/>
    <property type="project" value="TreeGrafter"/>
</dbReference>
<dbReference type="Pfam" id="PF13086">
    <property type="entry name" value="AAA_11"/>
    <property type="match status" value="2"/>
</dbReference>
<keyword evidence="5" id="KW-1185">Reference proteome</keyword>
<feature type="region of interest" description="Disordered" evidence="2">
    <location>
        <begin position="1576"/>
        <end position="1605"/>
    </location>
</feature>
<comment type="caution">
    <text evidence="4">The sequence shown here is derived from an EMBL/GenBank/DDBJ whole genome shotgun (WGS) entry which is preliminary data.</text>
</comment>
<dbReference type="InterPro" id="IPR041677">
    <property type="entry name" value="DNA2/NAM7_AAA_11"/>
</dbReference>
<dbReference type="InterPro" id="IPR027417">
    <property type="entry name" value="P-loop_NTPase"/>
</dbReference>
<dbReference type="GO" id="GO:0003968">
    <property type="term" value="F:RNA-directed RNA polymerase activity"/>
    <property type="evidence" value="ECO:0007669"/>
    <property type="project" value="UniProtKB-KW"/>
</dbReference>
<reference evidence="4" key="2">
    <citation type="submission" date="2023-06" db="EMBL/GenBank/DDBJ databases">
        <authorList>
            <consortium name="Lawrence Berkeley National Laboratory"/>
            <person name="Haridas S."/>
            <person name="Hensen N."/>
            <person name="Bonometti L."/>
            <person name="Westerberg I."/>
            <person name="Brannstrom I.O."/>
            <person name="Guillou S."/>
            <person name="Cros-Aarteil S."/>
            <person name="Calhoun S."/>
            <person name="Kuo A."/>
            <person name="Mondo S."/>
            <person name="Pangilinan J."/>
            <person name="Riley R."/>
            <person name="Labutti K."/>
            <person name="Andreopoulos B."/>
            <person name="Lipzen A."/>
            <person name="Chen C."/>
            <person name="Yanf M."/>
            <person name="Daum C."/>
            <person name="Ng V."/>
            <person name="Clum A."/>
            <person name="Steindorff A."/>
            <person name="Ohm R."/>
            <person name="Martin F."/>
            <person name="Silar P."/>
            <person name="Natvig D."/>
            <person name="Lalanne C."/>
            <person name="Gautier V."/>
            <person name="Ament-Velasquez S.L."/>
            <person name="Kruys A."/>
            <person name="Hutchinson M.I."/>
            <person name="Powell A.J."/>
            <person name="Barry K."/>
            <person name="Miller A.N."/>
            <person name="Grigoriev I.V."/>
            <person name="Debuchy R."/>
            <person name="Gladieux P."/>
            <person name="Thoren M.H."/>
            <person name="Johannesson H."/>
        </authorList>
    </citation>
    <scope>NUCLEOTIDE SEQUENCE</scope>
    <source>
        <strain evidence="4">CBS 168.71</strain>
    </source>
</reference>
<feature type="compositionally biased region" description="Low complexity" evidence="2">
    <location>
        <begin position="1637"/>
        <end position="1647"/>
    </location>
</feature>
<evidence type="ECO:0000259" key="3">
    <source>
        <dbReference type="SMART" id="SM00382"/>
    </source>
</evidence>
<dbReference type="GO" id="GO:0004386">
    <property type="term" value="F:helicase activity"/>
    <property type="evidence" value="ECO:0007669"/>
    <property type="project" value="InterPro"/>
</dbReference>
<dbReference type="RefSeq" id="XP_062657860.1">
    <property type="nucleotide sequence ID" value="XM_062800697.1"/>
</dbReference>
<keyword evidence="1" id="KW-0067">ATP-binding</keyword>
<evidence type="ECO:0000313" key="4">
    <source>
        <dbReference type="EMBL" id="KAK3294346.1"/>
    </source>
</evidence>
<dbReference type="EMBL" id="JAUEPN010000005">
    <property type="protein sequence ID" value="KAK3294346.1"/>
    <property type="molecule type" value="Genomic_DNA"/>
</dbReference>
<dbReference type="GO" id="GO:0031380">
    <property type="term" value="C:nuclear RNA-directed RNA polymerase complex"/>
    <property type="evidence" value="ECO:0007669"/>
    <property type="project" value="TreeGrafter"/>
</dbReference>
<evidence type="ECO:0000256" key="1">
    <source>
        <dbReference type="ARBA" id="ARBA00022806"/>
    </source>
</evidence>
<keyword evidence="1" id="KW-0347">Helicase</keyword>
<dbReference type="Pfam" id="PF13087">
    <property type="entry name" value="AAA_12"/>
    <property type="match status" value="1"/>
</dbReference>
<dbReference type="Gene3D" id="3.40.50.300">
    <property type="entry name" value="P-loop containing nucleotide triphosphate hydrolases"/>
    <property type="match status" value="2"/>
</dbReference>
<feature type="region of interest" description="Disordered" evidence="2">
    <location>
        <begin position="1626"/>
        <end position="1661"/>
    </location>
</feature>
<feature type="domain" description="AAA+ ATPase" evidence="3">
    <location>
        <begin position="1321"/>
        <end position="1512"/>
    </location>
</feature>
<feature type="compositionally biased region" description="Pro residues" evidence="2">
    <location>
        <begin position="1648"/>
        <end position="1657"/>
    </location>
</feature>
<dbReference type="InterPro" id="IPR057596">
    <property type="entry name" value="RDRP_core"/>
</dbReference>
<keyword evidence="1" id="KW-0378">Hydrolase</keyword>
<gene>
    <name evidence="4" type="ORF">B0H64DRAFT_325376</name>
</gene>